<evidence type="ECO:0000313" key="3">
    <source>
        <dbReference type="Proteomes" id="UP000249829"/>
    </source>
</evidence>
<dbReference type="Proteomes" id="UP000249829">
    <property type="component" value="Unassembled WGS sequence"/>
</dbReference>
<dbReference type="Gene3D" id="3.90.1200.10">
    <property type="match status" value="1"/>
</dbReference>
<dbReference type="AlphaFoldDB" id="A0A2V5GY06"/>
<evidence type="ECO:0000259" key="1">
    <source>
        <dbReference type="Pfam" id="PF01636"/>
    </source>
</evidence>
<dbReference type="OMA" id="EMDAEWK"/>
<accession>A0A2V5GY06</accession>
<dbReference type="CDD" id="cd05120">
    <property type="entry name" value="APH_ChoK_like"/>
    <property type="match status" value="1"/>
</dbReference>
<dbReference type="Pfam" id="PF01636">
    <property type="entry name" value="APH"/>
    <property type="match status" value="1"/>
</dbReference>
<gene>
    <name evidence="2" type="ORF">BO99DRAFT_466775</name>
</gene>
<dbReference type="InterPro" id="IPR002575">
    <property type="entry name" value="Aminoglycoside_PTrfase"/>
</dbReference>
<dbReference type="SUPFAM" id="SSF56112">
    <property type="entry name" value="Protein kinase-like (PK-like)"/>
    <property type="match status" value="1"/>
</dbReference>
<organism evidence="2 3">
    <name type="scientific">Aspergillus violaceofuscus (strain CBS 115571)</name>
    <dbReference type="NCBI Taxonomy" id="1450538"/>
    <lineage>
        <taxon>Eukaryota</taxon>
        <taxon>Fungi</taxon>
        <taxon>Dikarya</taxon>
        <taxon>Ascomycota</taxon>
        <taxon>Pezizomycotina</taxon>
        <taxon>Eurotiomycetes</taxon>
        <taxon>Eurotiomycetidae</taxon>
        <taxon>Eurotiales</taxon>
        <taxon>Aspergillaceae</taxon>
        <taxon>Aspergillus</taxon>
    </lineage>
</organism>
<reference evidence="2 3" key="1">
    <citation type="submission" date="2018-02" db="EMBL/GenBank/DDBJ databases">
        <title>The genomes of Aspergillus section Nigri reveals drivers in fungal speciation.</title>
        <authorList>
            <consortium name="DOE Joint Genome Institute"/>
            <person name="Vesth T.C."/>
            <person name="Nybo J."/>
            <person name="Theobald S."/>
            <person name="Brandl J."/>
            <person name="Frisvad J.C."/>
            <person name="Nielsen K.F."/>
            <person name="Lyhne E.K."/>
            <person name="Kogle M.E."/>
            <person name="Kuo A."/>
            <person name="Riley R."/>
            <person name="Clum A."/>
            <person name="Nolan M."/>
            <person name="Lipzen A."/>
            <person name="Salamov A."/>
            <person name="Henrissat B."/>
            <person name="Wiebenga A."/>
            <person name="De vries R.P."/>
            <person name="Grigoriev I.V."/>
            <person name="Mortensen U.H."/>
            <person name="Andersen M.R."/>
            <person name="Baker S.E."/>
        </authorList>
    </citation>
    <scope>NUCLEOTIDE SEQUENCE [LARGE SCALE GENOMIC DNA]</scope>
    <source>
        <strain evidence="2 3">CBS 115571</strain>
    </source>
</reference>
<dbReference type="PANTHER" id="PTHR21310:SF15">
    <property type="entry name" value="AMINOGLYCOSIDE PHOSPHOTRANSFERASE DOMAIN-CONTAINING PROTEIN"/>
    <property type="match status" value="1"/>
</dbReference>
<dbReference type="EMBL" id="KZ825176">
    <property type="protein sequence ID" value="PYI15991.1"/>
    <property type="molecule type" value="Genomic_DNA"/>
</dbReference>
<keyword evidence="2" id="KW-0808">Transferase</keyword>
<keyword evidence="2" id="KW-0418">Kinase</keyword>
<feature type="domain" description="Aminoglycoside phosphotransferase" evidence="1">
    <location>
        <begin position="37"/>
        <end position="256"/>
    </location>
</feature>
<evidence type="ECO:0000313" key="2">
    <source>
        <dbReference type="EMBL" id="PYI15991.1"/>
    </source>
</evidence>
<dbReference type="InterPro" id="IPR011009">
    <property type="entry name" value="Kinase-like_dom_sf"/>
</dbReference>
<keyword evidence="3" id="KW-1185">Reference proteome</keyword>
<protein>
    <submittedName>
        <fullName evidence="2">Kinase-like protein</fullName>
    </submittedName>
</protein>
<proteinExistence type="predicted"/>
<dbReference type="InterPro" id="IPR051678">
    <property type="entry name" value="AGP_Transferase"/>
</dbReference>
<dbReference type="PANTHER" id="PTHR21310">
    <property type="entry name" value="AMINOGLYCOSIDE PHOSPHOTRANSFERASE-RELATED-RELATED"/>
    <property type="match status" value="1"/>
</dbReference>
<sequence length="313" mass="35637">MNCGTTLDMGERERHLKCIQNPYPSTLRLLCTTGDRSVWQVGTDKILKEYPSDDALCTEGAVMMALAQDPEIPAPRVLHEWVDSNGRYFILQERLRGETLQDVWPRLSQPQKRAIAAEVGQVRKRLRRLTSPRIQSVGGGACYPPYEWGFRTRAQGPFGSDADLRAAIRSYLAGLLDRELPDQILENLMARMPASGPYVLTHGDLHISNIMVDEDGRLVGIIDWEYAAYYPIWFDYLLVARGNVDPDDAEWKDLLQLQFEAQGNGHPDAVQFRDHIFLLKGYPYLDDGERELLAKLCSGPDMKRRTEMVLDNR</sequence>
<dbReference type="STRING" id="1450538.A0A2V5GY06"/>
<name>A0A2V5GY06_ASPV1</name>
<dbReference type="GO" id="GO:0016301">
    <property type="term" value="F:kinase activity"/>
    <property type="evidence" value="ECO:0007669"/>
    <property type="project" value="UniProtKB-KW"/>
</dbReference>